<accession>A0A1D6HDK8</accession>
<feature type="compositionally biased region" description="Basic residues" evidence="1">
    <location>
        <begin position="88"/>
        <end position="100"/>
    </location>
</feature>
<evidence type="ECO:0000313" key="2">
    <source>
        <dbReference type="EMBL" id="AQK72764.1"/>
    </source>
</evidence>
<name>A0A1D6HDK8_MAIZE</name>
<dbReference type="STRING" id="4577.A0A1D6HDK8"/>
<dbReference type="ExpressionAtlas" id="A0A1D6HDK8">
    <property type="expression patterns" value="baseline"/>
</dbReference>
<dbReference type="AlphaFoldDB" id="A0A1D6HDK8"/>
<dbReference type="PANTHER" id="PTHR47911">
    <property type="entry name" value="HYDROXYPROLINE-RICH GLYCOPROTEIN-LIKE"/>
    <property type="match status" value="1"/>
</dbReference>
<gene>
    <name evidence="2" type="ORF">ZEAMMB73_Zm00001d017273</name>
</gene>
<feature type="region of interest" description="Disordered" evidence="1">
    <location>
        <begin position="1"/>
        <end position="100"/>
    </location>
</feature>
<feature type="compositionally biased region" description="Basic and acidic residues" evidence="1">
    <location>
        <begin position="18"/>
        <end position="34"/>
    </location>
</feature>
<reference evidence="2" key="1">
    <citation type="submission" date="2015-12" db="EMBL/GenBank/DDBJ databases">
        <title>Update maize B73 reference genome by single molecule sequencing technologies.</title>
        <authorList>
            <consortium name="Maize Genome Sequencing Project"/>
            <person name="Ware D."/>
        </authorList>
    </citation>
    <scope>NUCLEOTIDE SEQUENCE</scope>
    <source>
        <tissue evidence="2">Seedling</tissue>
    </source>
</reference>
<evidence type="ECO:0000256" key="1">
    <source>
        <dbReference type="SAM" id="MobiDB-lite"/>
    </source>
</evidence>
<dbReference type="InParanoid" id="A0A1D6HDK8"/>
<organism evidence="2">
    <name type="scientific">Zea mays</name>
    <name type="common">Maize</name>
    <dbReference type="NCBI Taxonomy" id="4577"/>
    <lineage>
        <taxon>Eukaryota</taxon>
        <taxon>Viridiplantae</taxon>
        <taxon>Streptophyta</taxon>
        <taxon>Embryophyta</taxon>
        <taxon>Tracheophyta</taxon>
        <taxon>Spermatophyta</taxon>
        <taxon>Magnoliopsida</taxon>
        <taxon>Liliopsida</taxon>
        <taxon>Poales</taxon>
        <taxon>Poaceae</taxon>
        <taxon>PACMAD clade</taxon>
        <taxon>Panicoideae</taxon>
        <taxon>Andropogonodae</taxon>
        <taxon>Andropogoneae</taxon>
        <taxon>Tripsacinae</taxon>
        <taxon>Zea</taxon>
    </lineage>
</organism>
<sequence>MLSFFGAGRGAHRSQHPAPDKPLEENWFIRRSEAAKQATAEAERPSAPSAQQPKLSPQEAVKRAVELLGGGGRSGEDGRGHGGGGHSSRGRGSGRGRWRRRPECGTAGLLMWKMTGKRSTWGTADGDWLEQRLGEDKVKILEHAFMEAADNALPHPMEDAYLEACHANNMEWKMCIYAADCSEISLVQVRGSGMLKDSACHELDKIRSLKRPYIKRVQDRHKEVQVFEESDLMKSLSKSTCVREVMSTCADQSYLGILLY</sequence>
<proteinExistence type="predicted"/>
<protein>
    <submittedName>
        <fullName evidence="2">Uncharacterized protein</fullName>
    </submittedName>
</protein>
<dbReference type="PANTHER" id="PTHR47911:SF1">
    <property type="entry name" value="OS06G0664400 PROTEIN"/>
    <property type="match status" value="1"/>
</dbReference>
<dbReference type="EMBL" id="CM000781">
    <property type="protein sequence ID" value="AQK72764.1"/>
    <property type="molecule type" value="Genomic_DNA"/>
</dbReference>